<dbReference type="EMBL" id="AWWI01000120">
    <property type="protein sequence ID" value="PIL18899.1"/>
    <property type="molecule type" value="Genomic_DNA"/>
</dbReference>
<keyword evidence="2" id="KW-1185">Reference proteome</keyword>
<dbReference type="Proteomes" id="UP000231259">
    <property type="component" value="Unassembled WGS sequence"/>
</dbReference>
<evidence type="ECO:0000313" key="2">
    <source>
        <dbReference type="Proteomes" id="UP000231259"/>
    </source>
</evidence>
<accession>A0A2G8RBH6</accession>
<gene>
    <name evidence="1" type="ORF">P775_17810</name>
</gene>
<organism evidence="1 2">
    <name type="scientific">Puniceibacterium antarcticum</name>
    <dbReference type="NCBI Taxonomy" id="1206336"/>
    <lineage>
        <taxon>Bacteria</taxon>
        <taxon>Pseudomonadati</taxon>
        <taxon>Pseudomonadota</taxon>
        <taxon>Alphaproteobacteria</taxon>
        <taxon>Rhodobacterales</taxon>
        <taxon>Paracoccaceae</taxon>
        <taxon>Puniceibacterium</taxon>
    </lineage>
</organism>
<comment type="caution">
    <text evidence="1">The sequence shown here is derived from an EMBL/GenBank/DDBJ whole genome shotgun (WGS) entry which is preliminary data.</text>
</comment>
<evidence type="ECO:0000313" key="1">
    <source>
        <dbReference type="EMBL" id="PIL18899.1"/>
    </source>
</evidence>
<protein>
    <submittedName>
        <fullName evidence="1">Uncharacterized protein</fullName>
    </submittedName>
</protein>
<reference evidence="1 2" key="1">
    <citation type="submission" date="2013-09" db="EMBL/GenBank/DDBJ databases">
        <title>Genome sequencing of Phaeobacter antarcticus sp. nov. SM1211.</title>
        <authorList>
            <person name="Zhang X.-Y."/>
            <person name="Liu C."/>
            <person name="Chen X.-L."/>
            <person name="Xie B.-B."/>
            <person name="Qin Q.-L."/>
            <person name="Rong J.-C."/>
            <person name="Zhang Y.-Z."/>
        </authorList>
    </citation>
    <scope>NUCLEOTIDE SEQUENCE [LARGE SCALE GENOMIC DNA]</scope>
    <source>
        <strain evidence="1 2">SM1211</strain>
    </source>
</reference>
<dbReference type="AlphaFoldDB" id="A0A2G8RBH6"/>
<name>A0A2G8RBH6_9RHOB</name>
<sequence length="41" mass="4655">MFLVLRVWRQRGGGQPPLGLRPIHPRDILRQMKAGRGFGVS</sequence>
<proteinExistence type="predicted"/>